<dbReference type="GO" id="GO:0015627">
    <property type="term" value="C:type II protein secretion system complex"/>
    <property type="evidence" value="ECO:0007669"/>
    <property type="project" value="TreeGrafter"/>
</dbReference>
<name>A0A1F4VGB5_UNCKA</name>
<organism evidence="3 4">
    <name type="scientific">candidate division WWE3 bacterium RIFCSPLOWO2_12_FULL_36_10</name>
    <dbReference type="NCBI Taxonomy" id="1802630"/>
    <lineage>
        <taxon>Bacteria</taxon>
        <taxon>Katanobacteria</taxon>
    </lineage>
</organism>
<evidence type="ECO:0000313" key="3">
    <source>
        <dbReference type="EMBL" id="OGC56234.1"/>
    </source>
</evidence>
<evidence type="ECO:0000313" key="4">
    <source>
        <dbReference type="Proteomes" id="UP000177763"/>
    </source>
</evidence>
<dbReference type="InterPro" id="IPR051675">
    <property type="entry name" value="Endo/Exo/Phosphatase_dom_1"/>
</dbReference>
<dbReference type="STRING" id="1802630.A3H26_03795"/>
<dbReference type="Pfam" id="PF12836">
    <property type="entry name" value="HHH_3"/>
    <property type="match status" value="1"/>
</dbReference>
<dbReference type="EMBL" id="MEVN01000043">
    <property type="protein sequence ID" value="OGC56234.1"/>
    <property type="molecule type" value="Genomic_DNA"/>
</dbReference>
<keyword evidence="1" id="KW-0812">Transmembrane</keyword>
<dbReference type="SUPFAM" id="SSF47781">
    <property type="entry name" value="RuvA domain 2-like"/>
    <property type="match status" value="1"/>
</dbReference>
<accession>A0A1F4VGB5</accession>
<keyword evidence="1" id="KW-1133">Transmembrane helix</keyword>
<dbReference type="InterPro" id="IPR010994">
    <property type="entry name" value="RuvA_2-like"/>
</dbReference>
<evidence type="ECO:0000256" key="1">
    <source>
        <dbReference type="SAM" id="Phobius"/>
    </source>
</evidence>
<dbReference type="AlphaFoldDB" id="A0A1F4VGB5"/>
<feature type="transmembrane region" description="Helical" evidence="1">
    <location>
        <begin position="29"/>
        <end position="47"/>
    </location>
</feature>
<reference evidence="3 4" key="1">
    <citation type="journal article" date="2016" name="Nat. Commun.">
        <title>Thousands of microbial genomes shed light on interconnected biogeochemical processes in an aquifer system.</title>
        <authorList>
            <person name="Anantharaman K."/>
            <person name="Brown C.T."/>
            <person name="Hug L.A."/>
            <person name="Sharon I."/>
            <person name="Castelle C.J."/>
            <person name="Probst A.J."/>
            <person name="Thomas B.C."/>
            <person name="Singh A."/>
            <person name="Wilkins M.J."/>
            <person name="Karaoz U."/>
            <person name="Brodie E.L."/>
            <person name="Williams K.H."/>
            <person name="Hubbard S.S."/>
            <person name="Banfield J.F."/>
        </authorList>
    </citation>
    <scope>NUCLEOTIDE SEQUENCE [LARGE SCALE GENOMIC DNA]</scope>
</reference>
<dbReference type="Pfam" id="PF10531">
    <property type="entry name" value="SLBB"/>
    <property type="match status" value="1"/>
</dbReference>
<evidence type="ECO:0000259" key="2">
    <source>
        <dbReference type="Pfam" id="PF10531"/>
    </source>
</evidence>
<comment type="caution">
    <text evidence="3">The sequence shown here is derived from an EMBL/GenBank/DDBJ whole genome shotgun (WGS) entry which is preliminary data.</text>
</comment>
<feature type="domain" description="Soluble ligand binding" evidence="2">
    <location>
        <begin position="81"/>
        <end position="137"/>
    </location>
</feature>
<keyword evidence="1" id="KW-0472">Membrane</keyword>
<dbReference type="InterPro" id="IPR019554">
    <property type="entry name" value="Soluble_ligand-bd"/>
</dbReference>
<dbReference type="PANTHER" id="PTHR21180:SF32">
    <property type="entry name" value="ENDONUCLEASE_EXONUCLEASE_PHOSPHATASE FAMILY DOMAIN-CONTAINING PROTEIN 1"/>
    <property type="match status" value="1"/>
</dbReference>
<protein>
    <recommendedName>
        <fullName evidence="2">Soluble ligand binding domain-containing protein</fullName>
    </recommendedName>
</protein>
<dbReference type="GO" id="GO:0015628">
    <property type="term" value="P:protein secretion by the type II secretion system"/>
    <property type="evidence" value="ECO:0007669"/>
    <property type="project" value="TreeGrafter"/>
</dbReference>
<proteinExistence type="predicted"/>
<gene>
    <name evidence="3" type="ORF">A3H26_03795</name>
</gene>
<dbReference type="Gene3D" id="1.10.150.320">
    <property type="entry name" value="Photosystem II 12 kDa extrinsic protein"/>
    <property type="match status" value="1"/>
</dbReference>
<dbReference type="Proteomes" id="UP000177763">
    <property type="component" value="Unassembled WGS sequence"/>
</dbReference>
<dbReference type="PANTHER" id="PTHR21180">
    <property type="entry name" value="ENDONUCLEASE/EXONUCLEASE/PHOSPHATASE FAMILY DOMAIN-CONTAINING PROTEIN 1"/>
    <property type="match status" value="1"/>
</dbReference>
<sequence>MISSIVNDFETSLIDYKNLVIDKIVARKWLFIVVGSISISILCFFVLRSGLTEYKNRAKSTMEEGTAGVNAYSNVDKKVYIDISGAIKNPDLYKLPEGARVMDALKIAGGLSVDGDVAWVAKNLNVARKLKDSDKIYIPFEWEVYESSMSMAELQPNNFPDVVTTVAVSNSNSKLIVNINTATKIQLESLSGIGPAYADRIIQFRPYKNVGELGRIAKIPSSTLSKITELISF</sequence>